<evidence type="ECO:0000256" key="1">
    <source>
        <dbReference type="SAM" id="MobiDB-lite"/>
    </source>
</evidence>
<dbReference type="RefSeq" id="WP_264848119.1">
    <property type="nucleotide sequence ID" value="NZ_BRXR01000001.1"/>
</dbReference>
<feature type="region of interest" description="Disordered" evidence="1">
    <location>
        <begin position="1"/>
        <end position="56"/>
    </location>
</feature>
<evidence type="ECO:0008006" key="4">
    <source>
        <dbReference type="Google" id="ProtNLM"/>
    </source>
</evidence>
<reference evidence="2 3" key="1">
    <citation type="journal article" date="2024" name="Int. J. Syst. Evol. Microbiol.">
        <title>Clostridium omnivorum sp. nov., isolated from anoxic soil under the treatment of reductive soil disinfestation.</title>
        <authorList>
            <person name="Ueki A."/>
            <person name="Tonouchi A."/>
            <person name="Kaku N."/>
            <person name="Honma S."/>
            <person name="Ueki K."/>
        </authorList>
    </citation>
    <scope>NUCLEOTIDE SEQUENCE [LARGE SCALE GENOMIC DNA]</scope>
    <source>
        <strain evidence="2 3">E14</strain>
    </source>
</reference>
<dbReference type="Proteomes" id="UP001208567">
    <property type="component" value="Unassembled WGS sequence"/>
</dbReference>
<feature type="compositionally biased region" description="Basic and acidic residues" evidence="1">
    <location>
        <begin position="7"/>
        <end position="25"/>
    </location>
</feature>
<evidence type="ECO:0000313" key="3">
    <source>
        <dbReference type="Proteomes" id="UP001208567"/>
    </source>
</evidence>
<feature type="compositionally biased region" description="Polar residues" evidence="1">
    <location>
        <begin position="36"/>
        <end position="56"/>
    </location>
</feature>
<comment type="caution">
    <text evidence="2">The sequence shown here is derived from an EMBL/GenBank/DDBJ whole genome shotgun (WGS) entry which is preliminary data.</text>
</comment>
<name>A0ABQ5N0Z4_9CLOT</name>
<gene>
    <name evidence="2" type="ORF">bsdE14_02580</name>
</gene>
<accession>A0ABQ5N0Z4</accession>
<dbReference type="EMBL" id="BRXR01000001">
    <property type="protein sequence ID" value="GLC28848.1"/>
    <property type="molecule type" value="Genomic_DNA"/>
</dbReference>
<organism evidence="2 3">
    <name type="scientific">Clostridium omnivorum</name>
    <dbReference type="NCBI Taxonomy" id="1604902"/>
    <lineage>
        <taxon>Bacteria</taxon>
        <taxon>Bacillati</taxon>
        <taxon>Bacillota</taxon>
        <taxon>Clostridia</taxon>
        <taxon>Eubacteriales</taxon>
        <taxon>Clostridiaceae</taxon>
        <taxon>Clostridium</taxon>
    </lineage>
</organism>
<sequence length="56" mass="6342">MNSKFFKNKEKSKAQSMKQHSDNSRNSHTGYMDTGNDAQVQQKGRNISNNDNGSHL</sequence>
<protein>
    <recommendedName>
        <fullName evidence="4">Small, acid-soluble spore protein gamma-type</fullName>
    </recommendedName>
</protein>
<keyword evidence="3" id="KW-1185">Reference proteome</keyword>
<proteinExistence type="predicted"/>
<evidence type="ECO:0000313" key="2">
    <source>
        <dbReference type="EMBL" id="GLC28848.1"/>
    </source>
</evidence>